<accession>A0A7S2G7W8</accession>
<feature type="transmembrane region" description="Helical" evidence="5">
    <location>
        <begin position="31"/>
        <end position="53"/>
    </location>
</feature>
<feature type="transmembrane region" description="Helical" evidence="5">
    <location>
        <begin position="73"/>
        <end position="95"/>
    </location>
</feature>
<evidence type="ECO:0000256" key="2">
    <source>
        <dbReference type="ARBA" id="ARBA00022692"/>
    </source>
</evidence>
<name>A0A7S2G7W8_9STRA</name>
<keyword evidence="3 5" id="KW-1133">Transmembrane helix</keyword>
<dbReference type="EMBL" id="HBGT01025738">
    <property type="protein sequence ID" value="CAD9435324.1"/>
    <property type="molecule type" value="Transcribed_RNA"/>
</dbReference>
<evidence type="ECO:0000256" key="3">
    <source>
        <dbReference type="ARBA" id="ARBA00022989"/>
    </source>
</evidence>
<feature type="transmembrane region" description="Helical" evidence="5">
    <location>
        <begin position="107"/>
        <end position="130"/>
    </location>
</feature>
<dbReference type="InterPro" id="IPR018499">
    <property type="entry name" value="Tetraspanin/Peripherin"/>
</dbReference>
<evidence type="ECO:0000256" key="5">
    <source>
        <dbReference type="SAM" id="Phobius"/>
    </source>
</evidence>
<keyword evidence="2 5" id="KW-0812">Transmembrane</keyword>
<dbReference type="PRINTS" id="PR00259">
    <property type="entry name" value="TMFOUR"/>
</dbReference>
<sequence length="296" mass="32356">MAAAAAKSAAQEAEAQHTQRDVHTLNGLLKFFFFIVNSMYCLVGVALIGLSIYCLTDAWADLDPDIYRSAATILISTGVVILIIVMCGCFGAVYQEQRTGSCRGRRLLSFYQICLLTLIGLQFYTTVYMLNTAESLQAVKGELASAKSNVTVEYVDAERSLSTKFNDYYFDTVTGSQDGYFWKFVDESCPKSSGMGSDDCNVDSYATTCPDEASCDDGASAQCPYDLCRRAAVTRFLGIVEPIGEYGIFVCIFETALMILTCCLICFNPRDAEQTILMKSGNFAADDARAKIKSAV</sequence>
<keyword evidence="4 5" id="KW-0472">Membrane</keyword>
<evidence type="ECO:0000313" key="6">
    <source>
        <dbReference type="EMBL" id="CAD9435324.1"/>
    </source>
</evidence>
<feature type="transmembrane region" description="Helical" evidence="5">
    <location>
        <begin position="246"/>
        <end position="267"/>
    </location>
</feature>
<protein>
    <recommendedName>
        <fullName evidence="7">Tetraspanin</fullName>
    </recommendedName>
</protein>
<proteinExistence type="predicted"/>
<evidence type="ECO:0000256" key="1">
    <source>
        <dbReference type="ARBA" id="ARBA00004141"/>
    </source>
</evidence>
<dbReference type="GO" id="GO:0016020">
    <property type="term" value="C:membrane"/>
    <property type="evidence" value="ECO:0007669"/>
    <property type="project" value="UniProtKB-SubCell"/>
</dbReference>
<gene>
    <name evidence="6" type="ORF">FPAR1323_LOCUS13389</name>
</gene>
<dbReference type="AlphaFoldDB" id="A0A7S2G7W8"/>
<dbReference type="Pfam" id="PF00335">
    <property type="entry name" value="Tetraspanin"/>
    <property type="match status" value="1"/>
</dbReference>
<evidence type="ECO:0000256" key="4">
    <source>
        <dbReference type="ARBA" id="ARBA00023136"/>
    </source>
</evidence>
<reference evidence="6" key="1">
    <citation type="submission" date="2021-01" db="EMBL/GenBank/DDBJ databases">
        <authorList>
            <person name="Corre E."/>
            <person name="Pelletier E."/>
            <person name="Niang G."/>
            <person name="Scheremetjew M."/>
            <person name="Finn R."/>
            <person name="Kale V."/>
            <person name="Holt S."/>
            <person name="Cochrane G."/>
            <person name="Meng A."/>
            <person name="Brown T."/>
            <person name="Cohen L."/>
        </authorList>
    </citation>
    <scope>NUCLEOTIDE SEQUENCE</scope>
    <source>
        <strain evidence="6">RCC1693</strain>
    </source>
</reference>
<organism evidence="6">
    <name type="scientific">Florenciella parvula</name>
    <dbReference type="NCBI Taxonomy" id="236787"/>
    <lineage>
        <taxon>Eukaryota</taxon>
        <taxon>Sar</taxon>
        <taxon>Stramenopiles</taxon>
        <taxon>Ochrophyta</taxon>
        <taxon>Dictyochophyceae</taxon>
        <taxon>Florenciellales</taxon>
        <taxon>Florenciella</taxon>
    </lineage>
</organism>
<evidence type="ECO:0008006" key="7">
    <source>
        <dbReference type="Google" id="ProtNLM"/>
    </source>
</evidence>
<comment type="subcellular location">
    <subcellularLocation>
        <location evidence="1">Membrane</location>
        <topology evidence="1">Multi-pass membrane protein</topology>
    </subcellularLocation>
</comment>